<organism evidence="3 4">
    <name type="scientific">Cyclospora cayetanensis</name>
    <dbReference type="NCBI Taxonomy" id="88456"/>
    <lineage>
        <taxon>Eukaryota</taxon>
        <taxon>Sar</taxon>
        <taxon>Alveolata</taxon>
        <taxon>Apicomplexa</taxon>
        <taxon>Conoidasida</taxon>
        <taxon>Coccidia</taxon>
        <taxon>Eucoccidiorida</taxon>
        <taxon>Eimeriorina</taxon>
        <taxon>Eimeriidae</taxon>
        <taxon>Cyclospora</taxon>
    </lineage>
</organism>
<keyword evidence="2" id="KW-0732">Signal</keyword>
<reference evidence="3 4" key="1">
    <citation type="journal article" date="2016" name="BMC Genomics">
        <title>Comparative genomics reveals Cyclospora cayetanensis possesses coccidia-like metabolism and invasion components but unique surface antigens.</title>
        <authorList>
            <person name="Liu S."/>
            <person name="Wang L."/>
            <person name="Zheng H."/>
            <person name="Xu Z."/>
            <person name="Roellig D.M."/>
            <person name="Li N."/>
            <person name="Frace M.A."/>
            <person name="Tang K."/>
            <person name="Arrowood M.J."/>
            <person name="Moss D.M."/>
            <person name="Zhang L."/>
            <person name="Feng Y."/>
            <person name="Xiao L."/>
        </authorList>
    </citation>
    <scope>NUCLEOTIDE SEQUENCE [LARGE SCALE GENOMIC DNA]</scope>
    <source>
        <strain evidence="3 4">CHN_HEN01</strain>
    </source>
</reference>
<sequence length="139" mass="15866">MLASLWHILCLFLLVMREHLCLPVNGLLNICDCELLHQRELAKFPRNSRVRKRWSHAIVSQVDFEGSLDDSSSESGVKEAEINGLEAEKEYYKFWDSPKKRYLIKGDPKGYKKLQDTEDYAGDTAPEANAQHAGDSGWP</sequence>
<feature type="chain" id="PRO_5008913866" evidence="2">
    <location>
        <begin position="22"/>
        <end position="139"/>
    </location>
</feature>
<protein>
    <submittedName>
        <fullName evidence="3">Uncharacterized protein</fullName>
    </submittedName>
</protein>
<evidence type="ECO:0000256" key="1">
    <source>
        <dbReference type="SAM" id="MobiDB-lite"/>
    </source>
</evidence>
<name>A0A1D3CSK7_9EIME</name>
<dbReference type="AlphaFoldDB" id="A0A1D3CSK7"/>
<dbReference type="Proteomes" id="UP000095192">
    <property type="component" value="Unassembled WGS sequence"/>
</dbReference>
<feature type="signal peptide" evidence="2">
    <location>
        <begin position="1"/>
        <end position="21"/>
    </location>
</feature>
<evidence type="ECO:0000256" key="2">
    <source>
        <dbReference type="SAM" id="SignalP"/>
    </source>
</evidence>
<gene>
    <name evidence="3" type="ORF">cyc_04403</name>
</gene>
<dbReference type="VEuPathDB" id="ToxoDB:cyc_04403"/>
<keyword evidence="4" id="KW-1185">Reference proteome</keyword>
<feature type="region of interest" description="Disordered" evidence="1">
    <location>
        <begin position="109"/>
        <end position="139"/>
    </location>
</feature>
<evidence type="ECO:0000313" key="3">
    <source>
        <dbReference type="EMBL" id="OEH74189.1"/>
    </source>
</evidence>
<comment type="caution">
    <text evidence="3">The sequence shown here is derived from an EMBL/GenBank/DDBJ whole genome shotgun (WGS) entry which is preliminary data.</text>
</comment>
<dbReference type="EMBL" id="JROU02002101">
    <property type="protein sequence ID" value="OEH74189.1"/>
    <property type="molecule type" value="Genomic_DNA"/>
</dbReference>
<dbReference type="InParanoid" id="A0A1D3CSK7"/>
<accession>A0A1D3CSK7</accession>
<proteinExistence type="predicted"/>
<evidence type="ECO:0000313" key="4">
    <source>
        <dbReference type="Proteomes" id="UP000095192"/>
    </source>
</evidence>